<keyword evidence="1" id="KW-0732">Signal</keyword>
<name>A0A2N5UCM6_9BASI</name>
<keyword evidence="4" id="KW-1185">Reference proteome</keyword>
<protein>
    <submittedName>
        <fullName evidence="3">Uncharacterized protein</fullName>
    </submittedName>
</protein>
<evidence type="ECO:0000313" key="4">
    <source>
        <dbReference type="Proteomes" id="UP000235388"/>
    </source>
</evidence>
<comment type="caution">
    <text evidence="3">The sequence shown here is derived from an EMBL/GenBank/DDBJ whole genome shotgun (WGS) entry which is preliminary data.</text>
</comment>
<dbReference type="EMBL" id="PGCJ01000256">
    <property type="protein sequence ID" value="PLW35513.1"/>
    <property type="molecule type" value="Genomic_DNA"/>
</dbReference>
<proteinExistence type="predicted"/>
<feature type="chain" id="PRO_5015083823" evidence="1">
    <location>
        <begin position="22"/>
        <end position="251"/>
    </location>
</feature>
<evidence type="ECO:0000313" key="3">
    <source>
        <dbReference type="EMBL" id="PLW35513.1"/>
    </source>
</evidence>
<dbReference type="Proteomes" id="UP000235388">
    <property type="component" value="Unassembled WGS sequence"/>
</dbReference>
<dbReference type="AlphaFoldDB" id="A0A2N5UCM6"/>
<reference evidence="4 5" key="1">
    <citation type="submission" date="2017-11" db="EMBL/GenBank/DDBJ databases">
        <title>De novo assembly and phasing of dikaryotic genomes from two isolates of Puccinia coronata f. sp. avenae, the causal agent of oat crown rust.</title>
        <authorList>
            <person name="Miller M.E."/>
            <person name="Zhang Y."/>
            <person name="Omidvar V."/>
            <person name="Sperschneider J."/>
            <person name="Schwessinger B."/>
            <person name="Raley C."/>
            <person name="Palmer J.M."/>
            <person name="Garnica D."/>
            <person name="Upadhyaya N."/>
            <person name="Rathjen J."/>
            <person name="Taylor J.M."/>
            <person name="Park R.F."/>
            <person name="Dodds P.N."/>
            <person name="Hirsch C.D."/>
            <person name="Kianian S.F."/>
            <person name="Figueroa M."/>
        </authorList>
    </citation>
    <scope>NUCLEOTIDE SEQUENCE [LARGE SCALE GENOMIC DNA]</scope>
    <source>
        <strain evidence="3">12NC29</strain>
        <strain evidence="2">12SD80</strain>
    </source>
</reference>
<accession>A0A2N5UCM6</accession>
<dbReference type="Proteomes" id="UP000235392">
    <property type="component" value="Unassembled WGS sequence"/>
</dbReference>
<sequence>MLCKPFVVVVAISLITGGSFAIDCYPERVVDTQDCHAAMSQIVYNQDQTLSPVSKTLGYISGNCSVILVNLNGVPLTRERIETGFDQILEKCQPHAGGGNLPQNEDVFLNIGNRGEGTYQPYESDFPPLKETCGLNKNAPDTQKDDCKKAYTSIPLGVDGQFLDDKHEKNWMIQNTYQTCTMILYTSDRSDIVANNEDVRPVFDKLLSKCKGKSGVVKLPKGAQGPNGRLFLKTRSSLRCGVQDAHKQICF</sequence>
<evidence type="ECO:0000313" key="2">
    <source>
        <dbReference type="EMBL" id="PLW35150.1"/>
    </source>
</evidence>
<feature type="signal peptide" evidence="1">
    <location>
        <begin position="1"/>
        <end position="21"/>
    </location>
</feature>
<dbReference type="OrthoDB" id="2496080at2759"/>
<evidence type="ECO:0000313" key="5">
    <source>
        <dbReference type="Proteomes" id="UP000235392"/>
    </source>
</evidence>
<gene>
    <name evidence="3" type="ORF">PCANC_13555</name>
    <name evidence="2" type="ORF">PCASD_11230</name>
</gene>
<evidence type="ECO:0000256" key="1">
    <source>
        <dbReference type="SAM" id="SignalP"/>
    </source>
</evidence>
<dbReference type="EMBL" id="PGCI01000183">
    <property type="protein sequence ID" value="PLW35150.1"/>
    <property type="molecule type" value="Genomic_DNA"/>
</dbReference>
<organism evidence="3 4">
    <name type="scientific">Puccinia coronata f. sp. avenae</name>
    <dbReference type="NCBI Taxonomy" id="200324"/>
    <lineage>
        <taxon>Eukaryota</taxon>
        <taxon>Fungi</taxon>
        <taxon>Dikarya</taxon>
        <taxon>Basidiomycota</taxon>
        <taxon>Pucciniomycotina</taxon>
        <taxon>Pucciniomycetes</taxon>
        <taxon>Pucciniales</taxon>
        <taxon>Pucciniaceae</taxon>
        <taxon>Puccinia</taxon>
    </lineage>
</organism>